<evidence type="ECO:0000313" key="3">
    <source>
        <dbReference type="Proteomes" id="UP000030661"/>
    </source>
</evidence>
<dbReference type="eggNOG" id="COG2250">
    <property type="taxonomic scope" value="Bacteria"/>
</dbReference>
<keyword evidence="3" id="KW-1185">Reference proteome</keyword>
<dbReference type="EMBL" id="DF820481">
    <property type="protein sequence ID" value="GAK61614.1"/>
    <property type="molecule type" value="Genomic_DNA"/>
</dbReference>
<dbReference type="PROSITE" id="PS50910">
    <property type="entry name" value="HEPN"/>
    <property type="match status" value="1"/>
</dbReference>
<evidence type="ECO:0000259" key="1">
    <source>
        <dbReference type="PROSITE" id="PS50910"/>
    </source>
</evidence>
<dbReference type="Gene3D" id="1.20.120.330">
    <property type="entry name" value="Nucleotidyltransferases domain 2"/>
    <property type="match status" value="1"/>
</dbReference>
<accession>A0A081CAK9</accession>
<sequence length="139" mass="15849">MTDNNKRPVETPAEWFRFADENWRVAERELTQDEPPARTICFLCQSAAEKYLKGYLIARGWTLEKTHDIIRLLELCQAHDSRFAALLPDGAVLNEYITAGRYLGDVSGETLERDDADEALRIVHSIRDMIFAPAPIANQ</sequence>
<dbReference type="Proteomes" id="UP000030661">
    <property type="component" value="Unassembled WGS sequence"/>
</dbReference>
<gene>
    <name evidence="2" type="ORF">U27_01515</name>
</gene>
<dbReference type="Pfam" id="PF05168">
    <property type="entry name" value="HEPN"/>
    <property type="match status" value="1"/>
</dbReference>
<name>A0A081CAK9_VECG1</name>
<feature type="domain" description="HEPN" evidence="1">
    <location>
        <begin position="18"/>
        <end position="126"/>
    </location>
</feature>
<reference evidence="2" key="1">
    <citation type="journal article" date="2015" name="PeerJ">
        <title>First genomic representation of candidate bacterial phylum KSB3 points to enhanced environmental sensing as a trigger of wastewater bulking.</title>
        <authorList>
            <person name="Sekiguchi Y."/>
            <person name="Ohashi A."/>
            <person name="Parks D.H."/>
            <person name="Yamauchi T."/>
            <person name="Tyson G.W."/>
            <person name="Hugenholtz P."/>
        </authorList>
    </citation>
    <scope>NUCLEOTIDE SEQUENCE [LARGE SCALE GENOMIC DNA]</scope>
</reference>
<evidence type="ECO:0000313" key="2">
    <source>
        <dbReference type="EMBL" id="GAK61614.1"/>
    </source>
</evidence>
<dbReference type="SUPFAM" id="SSF81593">
    <property type="entry name" value="Nucleotidyltransferase substrate binding subunit/domain"/>
    <property type="match status" value="1"/>
</dbReference>
<dbReference type="SMART" id="SM00748">
    <property type="entry name" value="HEPN"/>
    <property type="match status" value="1"/>
</dbReference>
<organism evidence="2">
    <name type="scientific">Vecturithrix granuli</name>
    <dbReference type="NCBI Taxonomy" id="1499967"/>
    <lineage>
        <taxon>Bacteria</taxon>
        <taxon>Candidatus Moduliflexota</taxon>
        <taxon>Candidatus Vecturitrichia</taxon>
        <taxon>Candidatus Vecturitrichales</taxon>
        <taxon>Candidatus Vecturitrichaceae</taxon>
        <taxon>Candidatus Vecturithrix</taxon>
    </lineage>
</organism>
<dbReference type="STRING" id="1499967.U27_01515"/>
<proteinExistence type="predicted"/>
<dbReference type="HOGENOM" id="CLU_123170_0_1_0"/>
<dbReference type="InterPro" id="IPR007842">
    <property type="entry name" value="HEPN_dom"/>
</dbReference>
<dbReference type="AlphaFoldDB" id="A0A081CAK9"/>
<protein>
    <recommendedName>
        <fullName evidence="1">HEPN domain-containing protein</fullName>
    </recommendedName>
</protein>